<name>A0A2S9WS23_9FLAO</name>
<proteinExistence type="predicted"/>
<evidence type="ECO:0000313" key="4">
    <source>
        <dbReference type="EMBL" id="PRP66259.1"/>
    </source>
</evidence>
<dbReference type="Gene3D" id="2.80.10.50">
    <property type="match status" value="2"/>
</dbReference>
<evidence type="ECO:0008006" key="6">
    <source>
        <dbReference type="Google" id="ProtNLM"/>
    </source>
</evidence>
<dbReference type="SUPFAM" id="SSF50370">
    <property type="entry name" value="Ricin B-like lectins"/>
    <property type="match status" value="2"/>
</dbReference>
<dbReference type="InterPro" id="IPR035992">
    <property type="entry name" value="Ricin_B-like_lectins"/>
</dbReference>
<comment type="caution">
    <text evidence="4">The sequence shown here is derived from an EMBL/GenBank/DDBJ whole genome shotgun (WGS) entry which is preliminary data.</text>
</comment>
<feature type="domain" description="Ricin B lectin" evidence="2">
    <location>
        <begin position="212"/>
        <end position="282"/>
    </location>
</feature>
<organism evidence="4 5">
    <name type="scientific">Nonlabens agnitus</name>
    <dbReference type="NCBI Taxonomy" id="870484"/>
    <lineage>
        <taxon>Bacteria</taxon>
        <taxon>Pseudomonadati</taxon>
        <taxon>Bacteroidota</taxon>
        <taxon>Flavobacteriia</taxon>
        <taxon>Flavobacteriales</taxon>
        <taxon>Flavobacteriaceae</taxon>
        <taxon>Nonlabens</taxon>
    </lineage>
</organism>
<evidence type="ECO:0000259" key="2">
    <source>
        <dbReference type="Pfam" id="PF14200"/>
    </source>
</evidence>
<sequence>MASLLFGVYASGFSQVIEDGTYAIFSSVNNEAVTAPNQPDFDAQMTSPSDTDPIQQWVFTHQGDDVYQIQNVGTGNYLGIKDNWCGQFGDVQAKFASTDTNINFKLIPGQLPGSYLFTVAFTDCGFGSTNSPVRAFDIESGAAGGQLQTFDNDPTNANQQFFIIDPSKLGPSGQIIPNGNYAILNENLNQTVTAPNSPDFDAFMTDPDASDDAQIWTFTHQGNDEYQIQNVATGNYLGMKDNWCGQFGDVRASFSASDNNIDFKLVQSDAAGAYNFQVAHTSCGFGSVNSPIRAWDVENGVAGGQIQTFDSASDNVNQQFKTVEPSTLNTPEIKVTTASVFYNLETGLNINFNKTLNSPKVQIFDLQGRMTNSFDSSSISQNTVLDVSNLKTGLFLVRILNSDESVQVTKIVVE</sequence>
<keyword evidence="1" id="KW-0732">Signal</keyword>
<dbReference type="InterPro" id="IPR026444">
    <property type="entry name" value="Secre_tail"/>
</dbReference>
<dbReference type="EMBL" id="MQUC01000003">
    <property type="protein sequence ID" value="PRP66259.1"/>
    <property type="molecule type" value="Genomic_DNA"/>
</dbReference>
<evidence type="ECO:0000259" key="3">
    <source>
        <dbReference type="Pfam" id="PF18962"/>
    </source>
</evidence>
<reference evidence="4 5" key="1">
    <citation type="submission" date="2016-11" db="EMBL/GenBank/DDBJ databases">
        <title>Trade-off between light-utilization and light-protection in marine flavobacteria.</title>
        <authorList>
            <person name="Kumagai Y."/>
        </authorList>
    </citation>
    <scope>NUCLEOTIDE SEQUENCE [LARGE SCALE GENOMIC DNA]</scope>
    <source>
        <strain evidence="4 5">JCM 17109</strain>
    </source>
</reference>
<keyword evidence="5" id="KW-1185">Reference proteome</keyword>
<feature type="domain" description="Secretion system C-terminal sorting" evidence="3">
    <location>
        <begin position="348"/>
        <end position="413"/>
    </location>
</feature>
<dbReference type="Proteomes" id="UP000239532">
    <property type="component" value="Unassembled WGS sequence"/>
</dbReference>
<evidence type="ECO:0000313" key="5">
    <source>
        <dbReference type="Proteomes" id="UP000239532"/>
    </source>
</evidence>
<gene>
    <name evidence="4" type="ORF">BST86_03715</name>
</gene>
<feature type="domain" description="Ricin B lectin" evidence="2">
    <location>
        <begin position="18"/>
        <end position="82"/>
    </location>
</feature>
<evidence type="ECO:0000256" key="1">
    <source>
        <dbReference type="ARBA" id="ARBA00022729"/>
    </source>
</evidence>
<dbReference type="Pfam" id="PF14200">
    <property type="entry name" value="RicinB_lectin_2"/>
    <property type="match status" value="2"/>
</dbReference>
<dbReference type="CDD" id="cd00161">
    <property type="entry name" value="beta-trefoil_Ricin-like"/>
    <property type="match status" value="2"/>
</dbReference>
<protein>
    <recommendedName>
        <fullName evidence="6">Secretion system C-terminal sorting domain-containing protein</fullName>
    </recommendedName>
</protein>
<dbReference type="NCBIfam" id="TIGR04183">
    <property type="entry name" value="Por_Secre_tail"/>
    <property type="match status" value="1"/>
</dbReference>
<dbReference type="Pfam" id="PF18962">
    <property type="entry name" value="Por_Secre_tail"/>
    <property type="match status" value="1"/>
</dbReference>
<accession>A0A2S9WS23</accession>
<dbReference type="InterPro" id="IPR000772">
    <property type="entry name" value="Ricin_B_lectin"/>
</dbReference>
<dbReference type="AlphaFoldDB" id="A0A2S9WS23"/>